<dbReference type="Proteomes" id="UP001194580">
    <property type="component" value="Unassembled WGS sequence"/>
</dbReference>
<dbReference type="PROSITE" id="PS50082">
    <property type="entry name" value="WD_REPEATS_2"/>
    <property type="match status" value="3"/>
</dbReference>
<keyword evidence="2" id="KW-0677">Repeat</keyword>
<dbReference type="EMBL" id="JAAAIL010001978">
    <property type="protein sequence ID" value="KAG0262217.1"/>
    <property type="molecule type" value="Genomic_DNA"/>
</dbReference>
<feature type="repeat" description="WD" evidence="3">
    <location>
        <begin position="193"/>
        <end position="226"/>
    </location>
</feature>
<keyword evidence="1 3" id="KW-0853">WD repeat</keyword>
<dbReference type="Pfam" id="PF00400">
    <property type="entry name" value="WD40"/>
    <property type="match status" value="4"/>
</dbReference>
<dbReference type="PROSITE" id="PS50294">
    <property type="entry name" value="WD_REPEATS_REGION"/>
    <property type="match status" value="2"/>
</dbReference>
<evidence type="ECO:0000256" key="3">
    <source>
        <dbReference type="PROSITE-ProRule" id="PRU00221"/>
    </source>
</evidence>
<dbReference type="InterPro" id="IPR019775">
    <property type="entry name" value="WD40_repeat_CS"/>
</dbReference>
<proteinExistence type="predicted"/>
<evidence type="ECO:0008006" key="6">
    <source>
        <dbReference type="Google" id="ProtNLM"/>
    </source>
</evidence>
<gene>
    <name evidence="4" type="ORF">BGZ95_004063</name>
</gene>
<evidence type="ECO:0000313" key="5">
    <source>
        <dbReference type="Proteomes" id="UP001194580"/>
    </source>
</evidence>
<evidence type="ECO:0000313" key="4">
    <source>
        <dbReference type="EMBL" id="KAG0262217.1"/>
    </source>
</evidence>
<dbReference type="PANTHER" id="PTHR19848:SF8">
    <property type="entry name" value="F-BOX AND WD REPEAT DOMAIN CONTAINING 7"/>
    <property type="match status" value="1"/>
</dbReference>
<protein>
    <recommendedName>
        <fullName evidence="6">WD40 repeat-like protein</fullName>
    </recommendedName>
</protein>
<dbReference type="PROSITE" id="PS00678">
    <property type="entry name" value="WD_REPEATS_1"/>
    <property type="match status" value="1"/>
</dbReference>
<evidence type="ECO:0000256" key="2">
    <source>
        <dbReference type="ARBA" id="ARBA00022737"/>
    </source>
</evidence>
<accession>A0AAD4D3T7</accession>
<dbReference type="InterPro" id="IPR036322">
    <property type="entry name" value="WD40_repeat_dom_sf"/>
</dbReference>
<dbReference type="SMART" id="SM00320">
    <property type="entry name" value="WD40"/>
    <property type="match status" value="4"/>
</dbReference>
<dbReference type="InterPro" id="IPR001680">
    <property type="entry name" value="WD40_rpt"/>
</dbReference>
<name>A0AAD4D3T7_9FUNG</name>
<feature type="repeat" description="WD" evidence="3">
    <location>
        <begin position="60"/>
        <end position="101"/>
    </location>
</feature>
<comment type="caution">
    <text evidence="4">The sequence shown here is derived from an EMBL/GenBank/DDBJ whole genome shotgun (WGS) entry which is preliminary data.</text>
</comment>
<feature type="repeat" description="WD" evidence="3">
    <location>
        <begin position="27"/>
        <end position="59"/>
    </location>
</feature>
<dbReference type="Gene3D" id="2.130.10.10">
    <property type="entry name" value="YVTN repeat-like/Quinoprotein amine dehydrogenase"/>
    <property type="match status" value="2"/>
</dbReference>
<dbReference type="SUPFAM" id="SSF50978">
    <property type="entry name" value="WD40 repeat-like"/>
    <property type="match status" value="1"/>
</dbReference>
<dbReference type="PRINTS" id="PR00320">
    <property type="entry name" value="GPROTEINBRPT"/>
</dbReference>
<sequence>MDGNVQVWNIESGLSKIDLIGQRQGRSVAYSPCGKWIATGSREKKICVWDINSGVLDRVLYGVTEGIPSLQYSPDGQELISVSYDGVIRIWDLTTGNGRDLWLDNSSIYLIRTLGYSPSGRLISDSCSGTRAVRIWDTSKDEPIYVLEHEKSVFFYAWSHCERWIATSCQDSVWLWRRSESDKAMEWNRAFVIRDFRGIINSINWKPNTLEFVTGCNDGSVRVWGLVEKADDVWSAQLIWGNKCNVLAASGSIISDAIRLSEANRQLLEQHS</sequence>
<dbReference type="InterPro" id="IPR015943">
    <property type="entry name" value="WD40/YVTN_repeat-like_dom_sf"/>
</dbReference>
<dbReference type="InterPro" id="IPR020472">
    <property type="entry name" value="WD40_PAC1"/>
</dbReference>
<dbReference type="PANTHER" id="PTHR19848">
    <property type="entry name" value="WD40 REPEAT PROTEIN"/>
    <property type="match status" value="1"/>
</dbReference>
<evidence type="ECO:0000256" key="1">
    <source>
        <dbReference type="ARBA" id="ARBA00022574"/>
    </source>
</evidence>
<keyword evidence="5" id="KW-1185">Reference proteome</keyword>
<organism evidence="4 5">
    <name type="scientific">Linnemannia exigua</name>
    <dbReference type="NCBI Taxonomy" id="604196"/>
    <lineage>
        <taxon>Eukaryota</taxon>
        <taxon>Fungi</taxon>
        <taxon>Fungi incertae sedis</taxon>
        <taxon>Mucoromycota</taxon>
        <taxon>Mortierellomycotina</taxon>
        <taxon>Mortierellomycetes</taxon>
        <taxon>Mortierellales</taxon>
        <taxon>Mortierellaceae</taxon>
        <taxon>Linnemannia</taxon>
    </lineage>
</organism>
<reference evidence="4" key="1">
    <citation type="journal article" date="2020" name="Fungal Divers.">
        <title>Resolving the Mortierellaceae phylogeny through synthesis of multi-gene phylogenetics and phylogenomics.</title>
        <authorList>
            <person name="Vandepol N."/>
            <person name="Liber J."/>
            <person name="Desiro A."/>
            <person name="Na H."/>
            <person name="Kennedy M."/>
            <person name="Barry K."/>
            <person name="Grigoriev I.V."/>
            <person name="Miller A.N."/>
            <person name="O'Donnell K."/>
            <person name="Stajich J.E."/>
            <person name="Bonito G."/>
        </authorList>
    </citation>
    <scope>NUCLEOTIDE SEQUENCE</scope>
    <source>
        <strain evidence="4">NRRL 28262</strain>
    </source>
</reference>
<dbReference type="AlphaFoldDB" id="A0AAD4D3T7"/>